<gene>
    <name evidence="1" type="ORF">DICPUDRAFT_159459</name>
</gene>
<dbReference type="Proteomes" id="UP000001064">
    <property type="component" value="Unassembled WGS sequence"/>
</dbReference>
<dbReference type="RefSeq" id="XP_003294457.1">
    <property type="nucleotide sequence ID" value="XM_003294409.1"/>
</dbReference>
<keyword evidence="2" id="KW-1185">Reference proteome</keyword>
<proteinExistence type="predicted"/>
<dbReference type="VEuPathDB" id="AmoebaDB:DICPUDRAFT_159459"/>
<dbReference type="InParanoid" id="F1A466"/>
<reference evidence="2" key="1">
    <citation type="journal article" date="2011" name="Genome Biol.">
        <title>Comparative genomics of the social amoebae Dictyostelium discoideum and Dictyostelium purpureum.</title>
        <authorList>
            <consortium name="US DOE Joint Genome Institute (JGI-PGF)"/>
            <person name="Sucgang R."/>
            <person name="Kuo A."/>
            <person name="Tian X."/>
            <person name="Salerno W."/>
            <person name="Parikh A."/>
            <person name="Feasley C.L."/>
            <person name="Dalin E."/>
            <person name="Tu H."/>
            <person name="Huang E."/>
            <person name="Barry K."/>
            <person name="Lindquist E."/>
            <person name="Shapiro H."/>
            <person name="Bruce D."/>
            <person name="Schmutz J."/>
            <person name="Salamov A."/>
            <person name="Fey P."/>
            <person name="Gaudet P."/>
            <person name="Anjard C."/>
            <person name="Babu M.M."/>
            <person name="Basu S."/>
            <person name="Bushmanova Y."/>
            <person name="van der Wel H."/>
            <person name="Katoh-Kurasawa M."/>
            <person name="Dinh C."/>
            <person name="Coutinho P.M."/>
            <person name="Saito T."/>
            <person name="Elias M."/>
            <person name="Schaap P."/>
            <person name="Kay R.R."/>
            <person name="Henrissat B."/>
            <person name="Eichinger L."/>
            <person name="Rivero F."/>
            <person name="Putnam N.H."/>
            <person name="West C.M."/>
            <person name="Loomis W.F."/>
            <person name="Chisholm R.L."/>
            <person name="Shaulsky G."/>
            <person name="Strassmann J.E."/>
            <person name="Queller D.C."/>
            <person name="Kuspa A."/>
            <person name="Grigoriev I.V."/>
        </authorList>
    </citation>
    <scope>NUCLEOTIDE SEQUENCE [LARGE SCALE GENOMIC DNA]</scope>
    <source>
        <strain evidence="2">QSDP1</strain>
    </source>
</reference>
<organism evidence="1 2">
    <name type="scientific">Dictyostelium purpureum</name>
    <name type="common">Slime mold</name>
    <dbReference type="NCBI Taxonomy" id="5786"/>
    <lineage>
        <taxon>Eukaryota</taxon>
        <taxon>Amoebozoa</taxon>
        <taxon>Evosea</taxon>
        <taxon>Eumycetozoa</taxon>
        <taxon>Dictyostelia</taxon>
        <taxon>Dictyosteliales</taxon>
        <taxon>Dictyosteliaceae</taxon>
        <taxon>Dictyostelium</taxon>
    </lineage>
</organism>
<sequence length="196" mass="23260">MTNNDRMFRINFLKPSNVTHKRHHLKDSTIESCNLLKEWNRQIQDVIHPTFPTAAATTINQFYFNRIKFKHKIIGLYGQKKIWSLLEIKLKRYKAFLETFSDKRKKEQLHMFDLVECAYSLDNIEALEYFLSMNVPTFLPNYTNNKKSFSISSIKSLELLLKYLVNIIEPYSIYYNNTTTTAPESTTFILKNSTFY</sequence>
<dbReference type="AlphaFoldDB" id="F1A466"/>
<dbReference type="GeneID" id="10506762"/>
<evidence type="ECO:0000313" key="1">
    <source>
        <dbReference type="EMBL" id="EGC29015.1"/>
    </source>
</evidence>
<accession>F1A466</accession>
<evidence type="ECO:0000313" key="2">
    <source>
        <dbReference type="Proteomes" id="UP000001064"/>
    </source>
</evidence>
<dbReference type="EMBL" id="GL871500">
    <property type="protein sequence ID" value="EGC29015.1"/>
    <property type="molecule type" value="Genomic_DNA"/>
</dbReference>
<name>F1A466_DICPU</name>
<protein>
    <submittedName>
        <fullName evidence="1">Uncharacterized protein</fullName>
    </submittedName>
</protein>
<dbReference type="KEGG" id="dpp:DICPUDRAFT_159459"/>